<evidence type="ECO:0000256" key="1">
    <source>
        <dbReference type="SAM" id="MobiDB-lite"/>
    </source>
</evidence>
<dbReference type="AlphaFoldDB" id="A0A9D3XB34"/>
<proteinExistence type="predicted"/>
<feature type="region of interest" description="Disordered" evidence="1">
    <location>
        <begin position="79"/>
        <end position="118"/>
    </location>
</feature>
<dbReference type="Proteomes" id="UP000827986">
    <property type="component" value="Unassembled WGS sequence"/>
</dbReference>
<comment type="caution">
    <text evidence="2">The sequence shown here is derived from an EMBL/GenBank/DDBJ whole genome shotgun (WGS) entry which is preliminary data.</text>
</comment>
<feature type="region of interest" description="Disordered" evidence="1">
    <location>
        <begin position="36"/>
        <end position="61"/>
    </location>
</feature>
<evidence type="ECO:0000313" key="2">
    <source>
        <dbReference type="EMBL" id="KAH1176403.1"/>
    </source>
</evidence>
<dbReference type="EMBL" id="JAHDVG010000475">
    <property type="protein sequence ID" value="KAH1176403.1"/>
    <property type="molecule type" value="Genomic_DNA"/>
</dbReference>
<keyword evidence="3" id="KW-1185">Reference proteome</keyword>
<name>A0A9D3XB34_9SAUR</name>
<protein>
    <submittedName>
        <fullName evidence="2">Uncharacterized protein</fullName>
    </submittedName>
</protein>
<organism evidence="2 3">
    <name type="scientific">Mauremys mutica</name>
    <name type="common">yellowpond turtle</name>
    <dbReference type="NCBI Taxonomy" id="74926"/>
    <lineage>
        <taxon>Eukaryota</taxon>
        <taxon>Metazoa</taxon>
        <taxon>Chordata</taxon>
        <taxon>Craniata</taxon>
        <taxon>Vertebrata</taxon>
        <taxon>Euteleostomi</taxon>
        <taxon>Archelosauria</taxon>
        <taxon>Testudinata</taxon>
        <taxon>Testudines</taxon>
        <taxon>Cryptodira</taxon>
        <taxon>Durocryptodira</taxon>
        <taxon>Testudinoidea</taxon>
        <taxon>Geoemydidae</taxon>
        <taxon>Geoemydinae</taxon>
        <taxon>Mauremys</taxon>
    </lineage>
</organism>
<reference evidence="2" key="1">
    <citation type="submission" date="2021-09" db="EMBL/GenBank/DDBJ databases">
        <title>The genome of Mauremys mutica provides insights into the evolution of semi-aquatic lifestyle.</title>
        <authorList>
            <person name="Gong S."/>
            <person name="Gao Y."/>
        </authorList>
    </citation>
    <scope>NUCLEOTIDE SEQUENCE</scope>
    <source>
        <strain evidence="2">MM-2020</strain>
        <tissue evidence="2">Muscle</tissue>
    </source>
</reference>
<accession>A0A9D3XB34</accession>
<gene>
    <name evidence="2" type="ORF">KIL84_021137</name>
</gene>
<evidence type="ECO:0000313" key="3">
    <source>
        <dbReference type="Proteomes" id="UP000827986"/>
    </source>
</evidence>
<sequence>MYAPFPACYGLGHGMFPAPGALLPPKHSLTQPCQWIPVETPPTSTDTGSHGRIPPISRPLLSTDTGFRGSLLLSAAPDSALTLDPTGESLQSAPTLDPSGESSTSHSPPPHIHNDTGL</sequence>